<name>A0A6G4EES3_CLOBO</name>
<dbReference type="GO" id="GO:0005524">
    <property type="term" value="F:ATP binding"/>
    <property type="evidence" value="ECO:0007669"/>
    <property type="project" value="UniProtKB-KW"/>
</dbReference>
<gene>
    <name evidence="6" type="ORF">FC962_07445</name>
    <name evidence="7" type="ORF">FC964_06050</name>
</gene>
<protein>
    <submittedName>
        <fullName evidence="6">ABC transporter ATP-binding protein</fullName>
    </submittedName>
</protein>
<dbReference type="InterPro" id="IPR003593">
    <property type="entry name" value="AAA+_ATPase"/>
</dbReference>
<dbReference type="RefSeq" id="WP_061318325.1">
    <property type="nucleotide sequence ID" value="NZ_CP013247.1"/>
</dbReference>
<dbReference type="GO" id="GO:0022857">
    <property type="term" value="F:transmembrane transporter activity"/>
    <property type="evidence" value="ECO:0007669"/>
    <property type="project" value="UniProtKB-ARBA"/>
</dbReference>
<keyword evidence="4 6" id="KW-0067">ATP-binding</keyword>
<dbReference type="EMBL" id="SWRJ01000001">
    <property type="protein sequence ID" value="NFI20954.1"/>
    <property type="molecule type" value="Genomic_DNA"/>
</dbReference>
<evidence type="ECO:0000313" key="8">
    <source>
        <dbReference type="Proteomes" id="UP000482543"/>
    </source>
</evidence>
<dbReference type="InterPro" id="IPR027417">
    <property type="entry name" value="P-loop_NTPase"/>
</dbReference>
<dbReference type="InterPro" id="IPR003439">
    <property type="entry name" value="ABC_transporter-like_ATP-bd"/>
</dbReference>
<evidence type="ECO:0000313" key="7">
    <source>
        <dbReference type="EMBL" id="NFI20954.1"/>
    </source>
</evidence>
<proteinExistence type="inferred from homology"/>
<dbReference type="PROSITE" id="PS50893">
    <property type="entry name" value="ABC_TRANSPORTER_2"/>
    <property type="match status" value="1"/>
</dbReference>
<dbReference type="SMART" id="SM00382">
    <property type="entry name" value="AAA"/>
    <property type="match status" value="1"/>
</dbReference>
<evidence type="ECO:0000313" key="6">
    <source>
        <dbReference type="EMBL" id="NFH61733.1"/>
    </source>
</evidence>
<organism evidence="6">
    <name type="scientific">Clostridium botulinum</name>
    <dbReference type="NCBI Taxonomy" id="1491"/>
    <lineage>
        <taxon>Bacteria</taxon>
        <taxon>Bacillati</taxon>
        <taxon>Bacillota</taxon>
        <taxon>Clostridia</taxon>
        <taxon>Eubacteriales</taxon>
        <taxon>Clostridiaceae</taxon>
        <taxon>Clostridium</taxon>
    </lineage>
</organism>
<accession>A0A6G4EES3</accession>
<reference evidence="6 8" key="1">
    <citation type="submission" date="2019-04" db="EMBL/GenBank/DDBJ databases">
        <title>Genome sequencing of Clostridium botulinum Groups I-IV and Clostridium butyricum.</title>
        <authorList>
            <person name="Brunt J."/>
            <person name="Van Vliet A.H.M."/>
            <person name="Stringer S.C."/>
            <person name="Carter A.T."/>
            <person name="Peck M.W."/>
        </authorList>
    </citation>
    <scope>NUCLEOTIDE SEQUENCE</scope>
    <source>
        <strain evidence="6">IFR 15/031</strain>
        <strain evidence="7 8">IFR 15/034</strain>
    </source>
</reference>
<keyword evidence="3" id="KW-0547">Nucleotide-binding</keyword>
<dbReference type="InterPro" id="IPR017871">
    <property type="entry name" value="ABC_transporter-like_CS"/>
</dbReference>
<keyword evidence="2" id="KW-0813">Transport</keyword>
<dbReference type="EMBL" id="SWRL01000005">
    <property type="protein sequence ID" value="NFH61733.1"/>
    <property type="molecule type" value="Genomic_DNA"/>
</dbReference>
<evidence type="ECO:0000256" key="3">
    <source>
        <dbReference type="ARBA" id="ARBA00022741"/>
    </source>
</evidence>
<evidence type="ECO:0000256" key="4">
    <source>
        <dbReference type="ARBA" id="ARBA00022840"/>
    </source>
</evidence>
<evidence type="ECO:0000256" key="1">
    <source>
        <dbReference type="ARBA" id="ARBA00005417"/>
    </source>
</evidence>
<dbReference type="GO" id="GO:0016887">
    <property type="term" value="F:ATP hydrolysis activity"/>
    <property type="evidence" value="ECO:0007669"/>
    <property type="project" value="InterPro"/>
</dbReference>
<dbReference type="SUPFAM" id="SSF52540">
    <property type="entry name" value="P-loop containing nucleoside triphosphate hydrolases"/>
    <property type="match status" value="1"/>
</dbReference>
<dbReference type="AlphaFoldDB" id="A0A6G4EES3"/>
<sequence>MSLIELKEIKKVYGKDESKVIALNKVNLSIKKGEMIAIMGPSGCGKSTLLNIIGCIDTSTQGEYFFNGNEINGLNFNKLSKIRNKKISFIFQNFALLKDFSVLDNVMMPLHFRKMKYKEKKEKSLFYLEKLGISNLHNKKIKNLSGGQQQRVAIARALVQESDIILADEPTGALDQRNGKIIMDTLKKLNVEENKTLIIVTHDKNIANYCDKNFYMEDGKIINMKFTQGIL</sequence>
<evidence type="ECO:0000256" key="2">
    <source>
        <dbReference type="ARBA" id="ARBA00022448"/>
    </source>
</evidence>
<dbReference type="Proteomes" id="UP000482543">
    <property type="component" value="Unassembled WGS sequence"/>
</dbReference>
<dbReference type="FunFam" id="3.40.50.300:FF:000032">
    <property type="entry name" value="Export ABC transporter ATP-binding protein"/>
    <property type="match status" value="1"/>
</dbReference>
<dbReference type="CDD" id="cd03255">
    <property type="entry name" value="ABC_MJ0796_LolCDE_FtsE"/>
    <property type="match status" value="1"/>
</dbReference>
<dbReference type="PROSITE" id="PS00211">
    <property type="entry name" value="ABC_TRANSPORTER_1"/>
    <property type="match status" value="1"/>
</dbReference>
<comment type="similarity">
    <text evidence="1">Belongs to the ABC transporter superfamily.</text>
</comment>
<dbReference type="InterPro" id="IPR017911">
    <property type="entry name" value="MacB-like_ATP-bd"/>
</dbReference>
<dbReference type="Gene3D" id="3.40.50.300">
    <property type="entry name" value="P-loop containing nucleotide triphosphate hydrolases"/>
    <property type="match status" value="1"/>
</dbReference>
<dbReference type="PANTHER" id="PTHR42798:SF7">
    <property type="entry name" value="ALPHA-D-RIBOSE 1-METHYLPHOSPHONATE 5-TRIPHOSPHATE SYNTHASE SUBUNIT PHNL"/>
    <property type="match status" value="1"/>
</dbReference>
<feature type="domain" description="ABC transporter" evidence="5">
    <location>
        <begin position="4"/>
        <end position="231"/>
    </location>
</feature>
<dbReference type="GO" id="GO:0098796">
    <property type="term" value="C:membrane protein complex"/>
    <property type="evidence" value="ECO:0007669"/>
    <property type="project" value="UniProtKB-ARBA"/>
</dbReference>
<dbReference type="Pfam" id="PF00005">
    <property type="entry name" value="ABC_tran"/>
    <property type="match status" value="1"/>
</dbReference>
<dbReference type="PANTHER" id="PTHR42798">
    <property type="entry name" value="LIPOPROTEIN-RELEASING SYSTEM ATP-BINDING PROTEIN LOLD"/>
    <property type="match status" value="1"/>
</dbReference>
<comment type="caution">
    <text evidence="6">The sequence shown here is derived from an EMBL/GenBank/DDBJ whole genome shotgun (WGS) entry which is preliminary data.</text>
</comment>
<evidence type="ECO:0000259" key="5">
    <source>
        <dbReference type="PROSITE" id="PS50893"/>
    </source>
</evidence>